<accession>A0A8J2N0M3</accession>
<dbReference type="AlphaFoldDB" id="A0A8J2N0M3"/>
<evidence type="ECO:0000313" key="3">
    <source>
        <dbReference type="Proteomes" id="UP000786811"/>
    </source>
</evidence>
<sequence>MSYPDSGSSYGSNSMSYPDSNSNSYPSDSYYSNPDANSDSGSNNNAYPDPTSGDYSVPLMAPTPSDYNAYPDPTSGDYSGYSGPGANSVPLMAPTPPLTTVLTPVMAPLLHPELLLVSFLALTVVTLMALEVVPQYIIDGLWYVFAQDDAVLDETLRCYLSLWYSNSNVPQPYAVFTAQSNQFNETVEIIEEVSVTETNKLRDVYHVPILGRVTLDRDIIGGDYTSYLVIYACVDGPNGPMSFTRVLTRSPEPSFAVWPKVKEAFSNYNIPYPAMSRLDNKNC</sequence>
<evidence type="ECO:0000313" key="2">
    <source>
        <dbReference type="EMBL" id="CAG5109087.1"/>
    </source>
</evidence>
<dbReference type="InterPro" id="IPR012674">
    <property type="entry name" value="Calycin"/>
</dbReference>
<dbReference type="Gene3D" id="2.40.128.20">
    <property type="match status" value="1"/>
</dbReference>
<keyword evidence="3" id="KW-1185">Reference proteome</keyword>
<dbReference type="EMBL" id="CAJNRD030001124">
    <property type="protein sequence ID" value="CAG5109087.1"/>
    <property type="molecule type" value="Genomic_DNA"/>
</dbReference>
<comment type="caution">
    <text evidence="2">The sequence shown here is derived from an EMBL/GenBank/DDBJ whole genome shotgun (WGS) entry which is preliminary data.</text>
</comment>
<organism evidence="2 3">
    <name type="scientific">Cotesia congregata</name>
    <name type="common">Parasitoid wasp</name>
    <name type="synonym">Apanteles congregatus</name>
    <dbReference type="NCBI Taxonomy" id="51543"/>
    <lineage>
        <taxon>Eukaryota</taxon>
        <taxon>Metazoa</taxon>
        <taxon>Ecdysozoa</taxon>
        <taxon>Arthropoda</taxon>
        <taxon>Hexapoda</taxon>
        <taxon>Insecta</taxon>
        <taxon>Pterygota</taxon>
        <taxon>Neoptera</taxon>
        <taxon>Endopterygota</taxon>
        <taxon>Hymenoptera</taxon>
        <taxon>Apocrita</taxon>
        <taxon>Ichneumonoidea</taxon>
        <taxon>Braconidae</taxon>
        <taxon>Microgastrinae</taxon>
        <taxon>Cotesia</taxon>
    </lineage>
</organism>
<name>A0A8J2N0M3_COTCN</name>
<feature type="region of interest" description="Disordered" evidence="1">
    <location>
        <begin position="1"/>
        <end position="81"/>
    </location>
</feature>
<feature type="compositionally biased region" description="Low complexity" evidence="1">
    <location>
        <begin position="1"/>
        <end position="46"/>
    </location>
</feature>
<gene>
    <name evidence="2" type="ORF">HICCMSTLAB_LOCUS13723</name>
</gene>
<dbReference type="Proteomes" id="UP000786811">
    <property type="component" value="Unassembled WGS sequence"/>
</dbReference>
<proteinExistence type="predicted"/>
<protein>
    <submittedName>
        <fullName evidence="2">Uncharacterized protein</fullName>
    </submittedName>
</protein>
<reference evidence="2" key="1">
    <citation type="submission" date="2021-04" db="EMBL/GenBank/DDBJ databases">
        <authorList>
            <person name="Chebbi M.A.C M."/>
        </authorList>
    </citation>
    <scope>NUCLEOTIDE SEQUENCE</scope>
</reference>
<dbReference type="SUPFAM" id="SSF50814">
    <property type="entry name" value="Lipocalins"/>
    <property type="match status" value="1"/>
</dbReference>
<evidence type="ECO:0000256" key="1">
    <source>
        <dbReference type="SAM" id="MobiDB-lite"/>
    </source>
</evidence>